<dbReference type="AlphaFoldDB" id="A0A6C0E180"/>
<evidence type="ECO:0000256" key="1">
    <source>
        <dbReference type="SAM" id="MobiDB-lite"/>
    </source>
</evidence>
<organism evidence="2">
    <name type="scientific">viral metagenome</name>
    <dbReference type="NCBI Taxonomy" id="1070528"/>
    <lineage>
        <taxon>unclassified sequences</taxon>
        <taxon>metagenomes</taxon>
        <taxon>organismal metagenomes</taxon>
    </lineage>
</organism>
<feature type="region of interest" description="Disordered" evidence="1">
    <location>
        <begin position="58"/>
        <end position="78"/>
    </location>
</feature>
<proteinExistence type="predicted"/>
<feature type="compositionally biased region" description="Basic residues" evidence="1">
    <location>
        <begin position="67"/>
        <end position="78"/>
    </location>
</feature>
<protein>
    <submittedName>
        <fullName evidence="2">Uncharacterized protein</fullName>
    </submittedName>
</protein>
<reference evidence="2" key="1">
    <citation type="journal article" date="2020" name="Nature">
        <title>Giant virus diversity and host interactions through global metagenomics.</title>
        <authorList>
            <person name="Schulz F."/>
            <person name="Roux S."/>
            <person name="Paez-Espino D."/>
            <person name="Jungbluth S."/>
            <person name="Walsh D.A."/>
            <person name="Denef V.J."/>
            <person name="McMahon K.D."/>
            <person name="Konstantinidis K.T."/>
            <person name="Eloe-Fadrosh E.A."/>
            <person name="Kyrpides N.C."/>
            <person name="Woyke T."/>
        </authorList>
    </citation>
    <scope>NUCLEOTIDE SEQUENCE</scope>
    <source>
        <strain evidence="2">GVMAG-M-3300023179-107</strain>
    </source>
</reference>
<accession>A0A6C0E180</accession>
<dbReference type="EMBL" id="MN739708">
    <property type="protein sequence ID" value="QHT22293.1"/>
    <property type="molecule type" value="Genomic_DNA"/>
</dbReference>
<sequence length="78" mass="8778">MEEEKCPSLLDVLGFLNFPDLEKLRSSDEKKNQTSIDTDIQNTLTEIQSTLVTLAPADEKAIQKGGSKNRKRSKKRSI</sequence>
<evidence type="ECO:0000313" key="2">
    <source>
        <dbReference type="EMBL" id="QHT22293.1"/>
    </source>
</evidence>
<name>A0A6C0E180_9ZZZZ</name>